<comment type="caution">
    <text evidence="2">The sequence shown here is derived from an EMBL/GenBank/DDBJ whole genome shotgun (WGS) entry which is preliminary data.</text>
</comment>
<name>A0A8S9FDR6_BRACR</name>
<gene>
    <name evidence="2" type="ORF">F2Q70_00031187</name>
</gene>
<feature type="region of interest" description="Disordered" evidence="1">
    <location>
        <begin position="49"/>
        <end position="82"/>
    </location>
</feature>
<feature type="compositionally biased region" description="Low complexity" evidence="1">
    <location>
        <begin position="56"/>
        <end position="82"/>
    </location>
</feature>
<dbReference type="EMBL" id="QGKY02002305">
    <property type="protein sequence ID" value="KAF2530327.1"/>
    <property type="molecule type" value="Genomic_DNA"/>
</dbReference>
<accession>A0A8S9FDR6</accession>
<sequence length="82" mass="8962">MANPHKPALICREFALMAEKLFDDLKKAVFLLKTESLPSFCSSAQPFISTQSPHGSTVPTLQSPPSSTSPARSSLSYPRRRA</sequence>
<protein>
    <submittedName>
        <fullName evidence="2">Uncharacterized protein</fullName>
    </submittedName>
</protein>
<organism evidence="2">
    <name type="scientific">Brassica cretica</name>
    <name type="common">Mustard</name>
    <dbReference type="NCBI Taxonomy" id="69181"/>
    <lineage>
        <taxon>Eukaryota</taxon>
        <taxon>Viridiplantae</taxon>
        <taxon>Streptophyta</taxon>
        <taxon>Embryophyta</taxon>
        <taxon>Tracheophyta</taxon>
        <taxon>Spermatophyta</taxon>
        <taxon>Magnoliopsida</taxon>
        <taxon>eudicotyledons</taxon>
        <taxon>Gunneridae</taxon>
        <taxon>Pentapetalae</taxon>
        <taxon>rosids</taxon>
        <taxon>malvids</taxon>
        <taxon>Brassicales</taxon>
        <taxon>Brassicaceae</taxon>
        <taxon>Brassiceae</taxon>
        <taxon>Brassica</taxon>
    </lineage>
</organism>
<dbReference type="AlphaFoldDB" id="A0A8S9FDR6"/>
<evidence type="ECO:0000313" key="2">
    <source>
        <dbReference type="EMBL" id="KAF2530327.1"/>
    </source>
</evidence>
<proteinExistence type="predicted"/>
<reference evidence="2" key="1">
    <citation type="submission" date="2019-12" db="EMBL/GenBank/DDBJ databases">
        <title>Genome sequencing and annotation of Brassica cretica.</title>
        <authorList>
            <person name="Studholme D.J."/>
            <person name="Sarris P.F."/>
        </authorList>
    </citation>
    <scope>NUCLEOTIDE SEQUENCE</scope>
    <source>
        <strain evidence="2">PFS-102/07</strain>
        <tissue evidence="2">Leaf</tissue>
    </source>
</reference>
<evidence type="ECO:0000256" key="1">
    <source>
        <dbReference type="SAM" id="MobiDB-lite"/>
    </source>
</evidence>